<organism evidence="1 2">
    <name type="scientific">Salmonella enterica subsp. enterica serovar Bovismorbificans</name>
    <dbReference type="NCBI Taxonomy" id="58097"/>
    <lineage>
        <taxon>Bacteria</taxon>
        <taxon>Pseudomonadati</taxon>
        <taxon>Pseudomonadota</taxon>
        <taxon>Gammaproteobacteria</taxon>
        <taxon>Enterobacterales</taxon>
        <taxon>Enterobacteriaceae</taxon>
        <taxon>Salmonella</taxon>
    </lineage>
</organism>
<dbReference type="Pfam" id="PF06353">
    <property type="entry name" value="DUF1062"/>
    <property type="match status" value="1"/>
</dbReference>
<dbReference type="InterPro" id="IPR009412">
    <property type="entry name" value="DUF1062"/>
</dbReference>
<name>A0A655BTB2_SALET</name>
<dbReference type="Proteomes" id="UP000039541">
    <property type="component" value="Unassembled WGS sequence"/>
</dbReference>
<protein>
    <submittedName>
        <fullName evidence="1">Uncharacterized protein conserved in bacteria</fullName>
    </submittedName>
</protein>
<dbReference type="AlphaFoldDB" id="A0A655BTB2"/>
<gene>
    <name evidence="1" type="ORF">ERS008202_00909</name>
</gene>
<dbReference type="EMBL" id="CQPC01000008">
    <property type="protein sequence ID" value="CNT76406.1"/>
    <property type="molecule type" value="Genomic_DNA"/>
</dbReference>
<reference evidence="1 2" key="1">
    <citation type="submission" date="2015-03" db="EMBL/GenBank/DDBJ databases">
        <authorList>
            <consortium name="Pathogen Informatics"/>
        </authorList>
    </citation>
    <scope>NUCLEOTIDE SEQUENCE [LARGE SCALE GENOMIC DNA]</scope>
    <source>
        <strain evidence="1 2">3476</strain>
    </source>
</reference>
<accession>A0A655BTB2</accession>
<proteinExistence type="predicted"/>
<evidence type="ECO:0000313" key="1">
    <source>
        <dbReference type="EMBL" id="CNT76406.1"/>
    </source>
</evidence>
<dbReference type="PIRSF" id="PIRSF021719">
    <property type="entry name" value="DUF1062"/>
    <property type="match status" value="1"/>
</dbReference>
<sequence>MKVTWTVTPVGYQHIAKRCPSCNVKRDFTPSGAFRVNSQKKMLDVWSIYKCTHCDYTWNIALYSRLPVSKINQELHHRLMTNDESTIRHFAYDTAVLKQNNAELSGQPDFRIQERCQTSITMQYQICVRIRLTHSFQVSLLSILKKQLMLSSADIRRRIDSGQITGVTAKMLKSRKLRQTEYCLEITEETFFARRRIKLIQAK</sequence>
<evidence type="ECO:0000313" key="2">
    <source>
        <dbReference type="Proteomes" id="UP000039541"/>
    </source>
</evidence>